<feature type="region of interest" description="Disordered" evidence="1">
    <location>
        <begin position="99"/>
        <end position="121"/>
    </location>
</feature>
<comment type="caution">
    <text evidence="2">The sequence shown here is derived from an EMBL/GenBank/DDBJ whole genome shotgun (WGS) entry which is preliminary data.</text>
</comment>
<sequence length="164" mass="17697">MVSKPFSGPNSNTYNAGWRNHPNFSWRGEHSNIPAAPIAGPANFAAYGAYPGPSYVPHPSQSSQFNAQPAQAPKKGLEDIVQQLSVTLQQFIRLTTSLSTQENDKFPTQSQPNPQGQPHQVQAVNEDPNLKSVKAVTTLSSSKVVDIPAQKLYNSGKLGLISLC</sequence>
<evidence type="ECO:0000313" key="3">
    <source>
        <dbReference type="Proteomes" id="UP000619265"/>
    </source>
</evidence>
<protein>
    <submittedName>
        <fullName evidence="2">Uncharacterized protein</fullName>
    </submittedName>
</protein>
<gene>
    <name evidence="2" type="ORF">F2P56_007422</name>
</gene>
<dbReference type="Gramene" id="Jr03_19390_p2">
    <property type="protein sequence ID" value="cds.Jr03_19390_p2"/>
    <property type="gene ID" value="Jr03_19390"/>
</dbReference>
<feature type="region of interest" description="Disordered" evidence="1">
    <location>
        <begin position="55"/>
        <end position="74"/>
    </location>
</feature>
<evidence type="ECO:0000313" key="2">
    <source>
        <dbReference type="EMBL" id="KAF5475632.1"/>
    </source>
</evidence>
<proteinExistence type="predicted"/>
<feature type="compositionally biased region" description="Polar residues" evidence="1">
    <location>
        <begin position="59"/>
        <end position="69"/>
    </location>
</feature>
<dbReference type="Proteomes" id="UP000619265">
    <property type="component" value="Unassembled WGS sequence"/>
</dbReference>
<evidence type="ECO:0000256" key="1">
    <source>
        <dbReference type="SAM" id="MobiDB-lite"/>
    </source>
</evidence>
<dbReference type="AlphaFoldDB" id="A0A833Y3G2"/>
<name>A0A833Y3G2_JUGRE</name>
<reference evidence="2" key="1">
    <citation type="submission" date="2015-10" db="EMBL/GenBank/DDBJ databases">
        <authorList>
            <person name="Martinez-Garcia P.J."/>
            <person name="Crepeau M.W."/>
            <person name="Puiu D."/>
            <person name="Gonzalez-Ibeas D."/>
            <person name="Whalen J."/>
            <person name="Stevens K."/>
            <person name="Paul R."/>
            <person name="Butterfield T."/>
            <person name="Britton M."/>
            <person name="Reagan R."/>
            <person name="Chakraborty S."/>
            <person name="Walawage S.L."/>
            <person name="Vasquez-Gross H.A."/>
            <person name="Cardeno C."/>
            <person name="Famula R."/>
            <person name="Pratt K."/>
            <person name="Kuruganti S."/>
            <person name="Aradhya M.K."/>
            <person name="Leslie C.A."/>
            <person name="Dandekar A.M."/>
            <person name="Salzberg S.L."/>
            <person name="Wegrzyn J.L."/>
            <person name="Langley C.H."/>
            <person name="Neale D.B."/>
        </authorList>
    </citation>
    <scope>NUCLEOTIDE SEQUENCE</scope>
    <source>
        <tissue evidence="2">Leaves</tissue>
    </source>
</reference>
<reference evidence="2" key="2">
    <citation type="submission" date="2020-03" db="EMBL/GenBank/DDBJ databases">
        <title>Walnut 2.0.</title>
        <authorList>
            <person name="Marrano A."/>
            <person name="Britton M."/>
            <person name="Zimin A.V."/>
            <person name="Zaini P.A."/>
            <person name="Workman R."/>
            <person name="Puiu D."/>
            <person name="Bianco L."/>
            <person name="Allen B.J."/>
            <person name="Troggio M."/>
            <person name="Leslie C.A."/>
            <person name="Timp W."/>
            <person name="Dendekar A."/>
            <person name="Salzberg S.L."/>
            <person name="Neale D.B."/>
        </authorList>
    </citation>
    <scope>NUCLEOTIDE SEQUENCE</scope>
    <source>
        <tissue evidence="2">Leaves</tissue>
    </source>
</reference>
<accession>A0A833Y3G2</accession>
<dbReference type="EMBL" id="LIHL02000003">
    <property type="protein sequence ID" value="KAF5475632.1"/>
    <property type="molecule type" value="Genomic_DNA"/>
</dbReference>
<organism evidence="2 3">
    <name type="scientific">Juglans regia</name>
    <name type="common">English walnut</name>
    <dbReference type="NCBI Taxonomy" id="51240"/>
    <lineage>
        <taxon>Eukaryota</taxon>
        <taxon>Viridiplantae</taxon>
        <taxon>Streptophyta</taxon>
        <taxon>Embryophyta</taxon>
        <taxon>Tracheophyta</taxon>
        <taxon>Spermatophyta</taxon>
        <taxon>Magnoliopsida</taxon>
        <taxon>eudicotyledons</taxon>
        <taxon>Gunneridae</taxon>
        <taxon>Pentapetalae</taxon>
        <taxon>rosids</taxon>
        <taxon>fabids</taxon>
        <taxon>Fagales</taxon>
        <taxon>Juglandaceae</taxon>
        <taxon>Juglans</taxon>
    </lineage>
</organism>